<dbReference type="HOGENOM" id="CLU_1152455_0_0_1"/>
<feature type="compositionally biased region" description="Pro residues" evidence="1">
    <location>
        <begin position="232"/>
        <end position="241"/>
    </location>
</feature>
<evidence type="ECO:0000313" key="2">
    <source>
        <dbReference type="EMBL" id="EFE45171.1"/>
    </source>
</evidence>
<feature type="compositionally biased region" description="Basic and acidic residues" evidence="1">
    <location>
        <begin position="78"/>
        <end position="92"/>
    </location>
</feature>
<accession>D4CZ07</accession>
<dbReference type="Proteomes" id="UP000008383">
    <property type="component" value="Unassembled WGS sequence"/>
</dbReference>
<sequence length="241" mass="27638">MKEQQDNDNKMTNNNNSRRRRRRANVKSNVRQSAGEEDAKLSNAQTAETQAAFKPTSAARRPDRHPIQVQPPRPDKRKTKEGIEPEEKQQAEKKKKKKKMATDRWASEYYTRSAGGETAVAHFLFFLYIPICSILDKEERLARGKALRLHLSNPTWHFLAFHYSFQSIGLELSAAPVTLREKEAKEKEKEEYQIYSKKSSKKGGNKQVGEKAYRTSGRRKGAENEVQKGKLPPVPTLPKVF</sequence>
<organism evidence="2 3">
    <name type="scientific">Trichophyton verrucosum (strain HKI 0517)</name>
    <dbReference type="NCBI Taxonomy" id="663202"/>
    <lineage>
        <taxon>Eukaryota</taxon>
        <taxon>Fungi</taxon>
        <taxon>Dikarya</taxon>
        <taxon>Ascomycota</taxon>
        <taxon>Pezizomycotina</taxon>
        <taxon>Eurotiomycetes</taxon>
        <taxon>Eurotiomycetidae</taxon>
        <taxon>Onygenales</taxon>
        <taxon>Arthrodermataceae</taxon>
        <taxon>Trichophyton</taxon>
    </lineage>
</organism>
<dbReference type="AlphaFoldDB" id="D4CZ07"/>
<protein>
    <submittedName>
        <fullName evidence="2">Uncharacterized protein</fullName>
    </submittedName>
</protein>
<evidence type="ECO:0000256" key="1">
    <source>
        <dbReference type="SAM" id="MobiDB-lite"/>
    </source>
</evidence>
<reference evidence="3" key="1">
    <citation type="journal article" date="2011" name="Genome Biol.">
        <title>Comparative and functional genomics provide insights into the pathogenicity of dermatophytic fungi.</title>
        <authorList>
            <person name="Burmester A."/>
            <person name="Shelest E."/>
            <person name="Gloeckner G."/>
            <person name="Heddergott C."/>
            <person name="Schindler S."/>
            <person name="Staib P."/>
            <person name="Heidel A."/>
            <person name="Felder M."/>
            <person name="Petzold A."/>
            <person name="Szafranski K."/>
            <person name="Feuermann M."/>
            <person name="Pedruzzi I."/>
            <person name="Priebe S."/>
            <person name="Groth M."/>
            <person name="Winkler R."/>
            <person name="Li W."/>
            <person name="Kniemeyer O."/>
            <person name="Schroeckh V."/>
            <person name="Hertweck C."/>
            <person name="Hube B."/>
            <person name="White T.C."/>
            <person name="Platzer M."/>
            <person name="Guthke R."/>
            <person name="Heitman J."/>
            <person name="Woestemeyer J."/>
            <person name="Zipfel P.F."/>
            <person name="Monod M."/>
            <person name="Brakhage A.A."/>
        </authorList>
    </citation>
    <scope>NUCLEOTIDE SEQUENCE [LARGE SCALE GENOMIC DNA]</scope>
    <source>
        <strain evidence="3">HKI 0517</strain>
    </source>
</reference>
<evidence type="ECO:0000313" key="3">
    <source>
        <dbReference type="Proteomes" id="UP000008383"/>
    </source>
</evidence>
<gene>
    <name evidence="2" type="ORF">TRV_00044</name>
</gene>
<feature type="region of interest" description="Disordered" evidence="1">
    <location>
        <begin position="190"/>
        <end position="241"/>
    </location>
</feature>
<keyword evidence="3" id="KW-1185">Reference proteome</keyword>
<dbReference type="EMBL" id="ACYE01000002">
    <property type="protein sequence ID" value="EFE45171.1"/>
    <property type="molecule type" value="Genomic_DNA"/>
</dbReference>
<proteinExistence type="predicted"/>
<feature type="region of interest" description="Disordered" evidence="1">
    <location>
        <begin position="1"/>
        <end position="99"/>
    </location>
</feature>
<name>D4CZ07_TRIVH</name>
<dbReference type="KEGG" id="tve:TRV_00044"/>
<comment type="caution">
    <text evidence="2">The sequence shown here is derived from an EMBL/GenBank/DDBJ whole genome shotgun (WGS) entry which is preliminary data.</text>
</comment>
<dbReference type="RefSeq" id="XP_003025782.1">
    <property type="nucleotide sequence ID" value="XM_003025736.1"/>
</dbReference>
<dbReference type="GeneID" id="9582025"/>